<dbReference type="Proteomes" id="UP000258533">
    <property type="component" value="Unassembled WGS sequence"/>
</dbReference>
<evidence type="ECO:0000313" key="3">
    <source>
        <dbReference type="Proteomes" id="UP000258533"/>
    </source>
</evidence>
<feature type="region of interest" description="Disordered" evidence="1">
    <location>
        <begin position="1"/>
        <end position="29"/>
    </location>
</feature>
<organism evidence="2 3">
    <name type="scientific">Gardnerella vaginalis</name>
    <dbReference type="NCBI Taxonomy" id="2702"/>
    <lineage>
        <taxon>Bacteria</taxon>
        <taxon>Bacillati</taxon>
        <taxon>Actinomycetota</taxon>
        <taxon>Actinomycetes</taxon>
        <taxon>Bifidobacteriales</taxon>
        <taxon>Bifidobacteriaceae</taxon>
        <taxon>Gardnerella</taxon>
    </lineage>
</organism>
<dbReference type="AlphaFoldDB" id="A0A3E1IXT0"/>
<reference evidence="2 3" key="1">
    <citation type="submission" date="2016-02" db="EMBL/GenBank/DDBJ databases">
        <title>Gardnerella vaginalis Subgroups Defined by cpn60 Sequencing and Sialidase Activity in Isolates from Canada, Belgium and Kenya.</title>
        <authorList>
            <person name="Schellenberg J."/>
            <person name="Paramel Jayaprakash T."/>
            <person name="Withana Gamage N."/>
            <person name="Patterson M.H."/>
            <person name="Vaneechoutte M."/>
            <person name="Hill J.E."/>
        </authorList>
    </citation>
    <scope>NUCLEOTIDE SEQUENCE [LARGE SCALE GENOMIC DNA]</scope>
    <source>
        <strain evidence="2 3">N144</strain>
    </source>
</reference>
<evidence type="ECO:0000313" key="2">
    <source>
        <dbReference type="EMBL" id="RFD77756.1"/>
    </source>
</evidence>
<dbReference type="EMBL" id="LRTT01000001">
    <property type="protein sequence ID" value="RFD77756.1"/>
    <property type="molecule type" value="Genomic_DNA"/>
</dbReference>
<sequence>MINEDRNISIPPMPEMPKGTVAPPPVSLDLSNSQSNQILEKLDLIMSALGIKEKSTKTLKENEDDRR</sequence>
<protein>
    <submittedName>
        <fullName evidence="2">Uncharacterized protein</fullName>
    </submittedName>
</protein>
<gene>
    <name evidence="2" type="ORF">AXE73_04035</name>
</gene>
<name>A0A3E1IXT0_GARVA</name>
<proteinExistence type="predicted"/>
<accession>A0A3E1IXT0</accession>
<evidence type="ECO:0000256" key="1">
    <source>
        <dbReference type="SAM" id="MobiDB-lite"/>
    </source>
</evidence>
<dbReference type="RefSeq" id="WP_116689645.1">
    <property type="nucleotide sequence ID" value="NZ_JBKFWW010000001.1"/>
</dbReference>
<comment type="caution">
    <text evidence="2">The sequence shown here is derived from an EMBL/GenBank/DDBJ whole genome shotgun (WGS) entry which is preliminary data.</text>
</comment>